<protein>
    <submittedName>
        <fullName evidence="1">Uncharacterized protein</fullName>
    </submittedName>
</protein>
<organism evidence="1 2">
    <name type="scientific">Nostoc piscinale CENA21</name>
    <dbReference type="NCBI Taxonomy" id="224013"/>
    <lineage>
        <taxon>Bacteria</taxon>
        <taxon>Bacillati</taxon>
        <taxon>Cyanobacteriota</taxon>
        <taxon>Cyanophyceae</taxon>
        <taxon>Nostocales</taxon>
        <taxon>Nostocaceae</taxon>
        <taxon>Nostoc</taxon>
    </lineage>
</organism>
<dbReference type="Proteomes" id="UP000062645">
    <property type="component" value="Chromosome"/>
</dbReference>
<dbReference type="AlphaFoldDB" id="A0A0M3V4I6"/>
<evidence type="ECO:0000313" key="1">
    <source>
        <dbReference type="EMBL" id="ALF52213.1"/>
    </source>
</evidence>
<reference evidence="1 2" key="2">
    <citation type="journal article" date="2016" name="Genome Announc.">
        <title>Draft Genome Sequence of the N2-Fixing Cyanobacterium Nostoc piscinale CENA21, Isolated from the Brazilian Amazon Floodplain.</title>
        <authorList>
            <person name="Leao T."/>
            <person name="Guimaraes P.I."/>
            <person name="de Melo A.G."/>
            <person name="Ramos R.T."/>
            <person name="Leao P.N."/>
            <person name="Silva A."/>
            <person name="Fiore M.F."/>
            <person name="Schneider M.P."/>
        </authorList>
    </citation>
    <scope>NUCLEOTIDE SEQUENCE [LARGE SCALE GENOMIC DNA]</scope>
    <source>
        <strain evidence="1 2">CENA21</strain>
    </source>
</reference>
<dbReference type="EMBL" id="CP012036">
    <property type="protein sequence ID" value="ALF52213.1"/>
    <property type="molecule type" value="Genomic_DNA"/>
</dbReference>
<name>A0A0M3V4I6_9NOSO</name>
<dbReference type="STRING" id="224013.ACX27_04075"/>
<reference evidence="2" key="1">
    <citation type="submission" date="2015-07" db="EMBL/GenBank/DDBJ databases">
        <title>Genome Of Nitrogen-Fixing Cyanobacterium Nostoc piscinale CENA21 From Solimoes/Amazon River Floodplain Sediments And Comparative Genomics To Uncover Biosynthetic Natural Products Potential.</title>
        <authorList>
            <person name="Leao T.F."/>
            <person name="Leao P.N."/>
            <person name="Guimaraes P.I."/>
            <person name="de Melo A.G.C."/>
            <person name="Ramos R.T.J."/>
            <person name="Silva A."/>
            <person name="Fiore M.F."/>
            <person name="Schneider M.P.C."/>
        </authorList>
    </citation>
    <scope>NUCLEOTIDE SEQUENCE [LARGE SCALE GENOMIC DNA]</scope>
    <source>
        <strain evidence="2">CENA21</strain>
    </source>
</reference>
<sequence length="221" mass="24484">MYSFTREKLYEYFASDYTPEIVDRALIIFAQNGADIDPHGDEFSFEITEQLEDTFKQINRELGKQNRLEQGQPLTAIETQAMSATTPSGNASKFSTHSNPQLMAAMIRLVTEEAIAQGAALSQIKSQVIGKVLEQGDLEIAKSLLGRTQQTSNFVIELANDRDRVKKMIAGYGINQEPDVLDAFLEEVRGNSDGVKMAVKAIAPSQEKEFDLDAFLLEAGK</sequence>
<gene>
    <name evidence="1" type="ORF">ACX27_04075</name>
</gene>
<dbReference type="KEGG" id="npz:ACX27_04075"/>
<accession>A0A0M3V4I6</accession>
<keyword evidence="2" id="KW-1185">Reference proteome</keyword>
<dbReference type="OrthoDB" id="484204at2"/>
<proteinExistence type="predicted"/>
<dbReference type="PATRIC" id="fig|224013.5.peg.980"/>
<evidence type="ECO:0000313" key="2">
    <source>
        <dbReference type="Proteomes" id="UP000062645"/>
    </source>
</evidence>
<dbReference type="RefSeq" id="WP_062288772.1">
    <property type="nucleotide sequence ID" value="NZ_CP012036.1"/>
</dbReference>